<name>A0A8S5MZ20_9CAUD</name>
<accession>A0A8S5MZ20</accession>
<proteinExistence type="predicted"/>
<reference evidence="1" key="1">
    <citation type="journal article" date="2021" name="Proc. Natl. Acad. Sci. U.S.A.">
        <title>A Catalog of Tens of Thousands of Viruses from Human Metagenomes Reveals Hidden Associations with Chronic Diseases.</title>
        <authorList>
            <person name="Tisza M.J."/>
            <person name="Buck C.B."/>
        </authorList>
    </citation>
    <scope>NUCLEOTIDE SEQUENCE</scope>
    <source>
        <strain evidence="1">CtAUQ2</strain>
    </source>
</reference>
<protein>
    <submittedName>
        <fullName evidence="1">Uncharacterized protein</fullName>
    </submittedName>
</protein>
<sequence>MKTKRQIEHFLARKKYKSEMDFEGISLYCKTKFNIRLHRPSNYYPEPTDDIQPLDYATFADWLEHGYGAGDVVEWDENIGLVQDGGIKEVRICLKIDRSSLIFDSFVLDGQLIHPAQENAVERIYEALDANGKEFGNPFFCITDKYIPNPNTIVTFQNHKTGESGVGVVRLITQSGDITMYCWYVKSEPVRYSMNEKLGNIIDYSFQSVQPADYPRKALDVALAKVGKTWNHFLRRIEPLKMKVEEGSQYYYINDKRAVVCDTEKGTPTSHKRYIAGNYFRRQEDALRILEAENEIRRNFLAEPEKD</sequence>
<organism evidence="1">
    <name type="scientific">Siphoviridae sp. ctAUQ2</name>
    <dbReference type="NCBI Taxonomy" id="2826182"/>
    <lineage>
        <taxon>Viruses</taxon>
        <taxon>Duplodnaviria</taxon>
        <taxon>Heunggongvirae</taxon>
        <taxon>Uroviricota</taxon>
        <taxon>Caudoviricetes</taxon>
    </lineage>
</organism>
<evidence type="ECO:0000313" key="1">
    <source>
        <dbReference type="EMBL" id="DAD87585.1"/>
    </source>
</evidence>
<dbReference type="EMBL" id="BK015022">
    <property type="protein sequence ID" value="DAD87585.1"/>
    <property type="molecule type" value="Genomic_DNA"/>
</dbReference>